<gene>
    <name evidence="7" type="primary">rpsD</name>
    <name evidence="12" type="ORF">HNQ61_000706</name>
</gene>
<dbReference type="AlphaFoldDB" id="A0A841GVW6"/>
<dbReference type="Pfam" id="PF00163">
    <property type="entry name" value="Ribosomal_S4"/>
    <property type="match status" value="1"/>
</dbReference>
<evidence type="ECO:0000256" key="4">
    <source>
        <dbReference type="ARBA" id="ARBA00022980"/>
    </source>
</evidence>
<dbReference type="Proteomes" id="UP000582837">
    <property type="component" value="Unassembled WGS sequence"/>
</dbReference>
<organism evidence="12 13">
    <name type="scientific">Longimicrobium terrae</name>
    <dbReference type="NCBI Taxonomy" id="1639882"/>
    <lineage>
        <taxon>Bacteria</taxon>
        <taxon>Pseudomonadati</taxon>
        <taxon>Gemmatimonadota</taxon>
        <taxon>Longimicrobiia</taxon>
        <taxon>Longimicrobiales</taxon>
        <taxon>Longimicrobiaceae</taxon>
        <taxon>Longimicrobium</taxon>
    </lineage>
</organism>
<dbReference type="GO" id="GO:0015935">
    <property type="term" value="C:small ribosomal subunit"/>
    <property type="evidence" value="ECO:0007669"/>
    <property type="project" value="InterPro"/>
</dbReference>
<dbReference type="SMART" id="SM00363">
    <property type="entry name" value="S4"/>
    <property type="match status" value="1"/>
</dbReference>
<evidence type="ECO:0000313" key="13">
    <source>
        <dbReference type="Proteomes" id="UP000582837"/>
    </source>
</evidence>
<dbReference type="RefSeq" id="WP_170031895.1">
    <property type="nucleotide sequence ID" value="NZ_JABDTL010000001.1"/>
</dbReference>
<evidence type="ECO:0000256" key="3">
    <source>
        <dbReference type="ARBA" id="ARBA00022884"/>
    </source>
</evidence>
<keyword evidence="3 7" id="KW-0694">RNA-binding</keyword>
<dbReference type="HAMAP" id="MF_01306_B">
    <property type="entry name" value="Ribosomal_uS4_B"/>
    <property type="match status" value="1"/>
</dbReference>
<dbReference type="CDD" id="cd00165">
    <property type="entry name" value="S4"/>
    <property type="match status" value="1"/>
</dbReference>
<keyword evidence="4 7" id="KW-0689">Ribosomal protein</keyword>
<dbReference type="InterPro" id="IPR018079">
    <property type="entry name" value="Ribosomal_uS4_CS"/>
</dbReference>
<evidence type="ECO:0000256" key="5">
    <source>
        <dbReference type="ARBA" id="ARBA00023274"/>
    </source>
</evidence>
<comment type="function">
    <text evidence="7">One of the primary rRNA binding proteins, it binds directly to 16S rRNA where it nucleates assembly of the body of the 30S subunit.</text>
</comment>
<evidence type="ECO:0000256" key="2">
    <source>
        <dbReference type="ARBA" id="ARBA00022730"/>
    </source>
</evidence>
<keyword evidence="5 7" id="KW-0687">Ribonucleoprotein</keyword>
<keyword evidence="13" id="KW-1185">Reference proteome</keyword>
<reference evidence="12 13" key="1">
    <citation type="submission" date="2020-08" db="EMBL/GenBank/DDBJ databases">
        <title>Genomic Encyclopedia of Type Strains, Phase IV (KMG-IV): sequencing the most valuable type-strain genomes for metagenomic binning, comparative biology and taxonomic classification.</title>
        <authorList>
            <person name="Goeker M."/>
        </authorList>
    </citation>
    <scope>NUCLEOTIDE SEQUENCE [LARGE SCALE GENOMIC DNA]</scope>
    <source>
        <strain evidence="12 13">DSM 29007</strain>
    </source>
</reference>
<dbReference type="PANTHER" id="PTHR11831:SF4">
    <property type="entry name" value="SMALL RIBOSOMAL SUBUNIT PROTEIN US4M"/>
    <property type="match status" value="1"/>
</dbReference>
<dbReference type="Gene3D" id="1.10.1050.10">
    <property type="entry name" value="Ribosomal Protein S4 Delta 41, Chain A, domain 1"/>
    <property type="match status" value="1"/>
</dbReference>
<evidence type="ECO:0000256" key="9">
    <source>
        <dbReference type="SAM" id="MobiDB-lite"/>
    </source>
</evidence>
<evidence type="ECO:0000313" key="12">
    <source>
        <dbReference type="EMBL" id="MBB6069095.1"/>
    </source>
</evidence>
<dbReference type="InterPro" id="IPR022801">
    <property type="entry name" value="Ribosomal_uS4"/>
</dbReference>
<feature type="region of interest" description="Disordered" evidence="9">
    <location>
        <begin position="1"/>
        <end position="47"/>
    </location>
</feature>
<dbReference type="SMART" id="SM01390">
    <property type="entry name" value="Ribosomal_S4"/>
    <property type="match status" value="1"/>
</dbReference>
<dbReference type="GO" id="GO:0006412">
    <property type="term" value="P:translation"/>
    <property type="evidence" value="ECO:0007669"/>
    <property type="project" value="UniProtKB-UniRule"/>
</dbReference>
<name>A0A841GVW6_9BACT</name>
<dbReference type="GO" id="GO:0003735">
    <property type="term" value="F:structural constituent of ribosome"/>
    <property type="evidence" value="ECO:0007669"/>
    <property type="project" value="InterPro"/>
</dbReference>
<protein>
    <recommendedName>
        <fullName evidence="6 7">Small ribosomal subunit protein uS4</fullName>
    </recommendedName>
</protein>
<keyword evidence="2 7" id="KW-0699">rRNA-binding</keyword>
<dbReference type="NCBIfam" id="NF003717">
    <property type="entry name" value="PRK05327.1"/>
    <property type="match status" value="1"/>
</dbReference>
<dbReference type="FunFam" id="3.10.290.10:FF:000001">
    <property type="entry name" value="30S ribosomal protein S4"/>
    <property type="match status" value="1"/>
</dbReference>
<dbReference type="PROSITE" id="PS50889">
    <property type="entry name" value="S4"/>
    <property type="match status" value="1"/>
</dbReference>
<dbReference type="GO" id="GO:0019843">
    <property type="term" value="F:rRNA binding"/>
    <property type="evidence" value="ECO:0007669"/>
    <property type="project" value="UniProtKB-UniRule"/>
</dbReference>
<dbReference type="EMBL" id="JACHIA010000001">
    <property type="protein sequence ID" value="MBB6069095.1"/>
    <property type="molecule type" value="Genomic_DNA"/>
</dbReference>
<feature type="domain" description="Small ribosomal subunit protein uS4 N-terminal" evidence="11">
    <location>
        <begin position="2"/>
        <end position="92"/>
    </location>
</feature>
<evidence type="ECO:0000259" key="11">
    <source>
        <dbReference type="SMART" id="SM01390"/>
    </source>
</evidence>
<dbReference type="Gene3D" id="3.10.290.10">
    <property type="entry name" value="RNA-binding S4 domain"/>
    <property type="match status" value="1"/>
</dbReference>
<proteinExistence type="inferred from homology"/>
<evidence type="ECO:0000256" key="1">
    <source>
        <dbReference type="ARBA" id="ARBA00007465"/>
    </source>
</evidence>
<dbReference type="NCBIfam" id="TIGR01017">
    <property type="entry name" value="rpsD_bact"/>
    <property type="match status" value="1"/>
</dbReference>
<comment type="subunit">
    <text evidence="7">Part of the 30S ribosomal subunit. Contacts protein S5. The interaction surface between S4 and S5 is involved in control of translational fidelity.</text>
</comment>
<dbReference type="PROSITE" id="PS00632">
    <property type="entry name" value="RIBOSOMAL_S4"/>
    <property type="match status" value="1"/>
</dbReference>
<comment type="caution">
    <text evidence="12">The sequence shown here is derived from an EMBL/GenBank/DDBJ whole genome shotgun (WGS) entry which is preliminary data.</text>
</comment>
<feature type="compositionally biased region" description="Basic residues" evidence="9">
    <location>
        <begin position="1"/>
        <end position="13"/>
    </location>
</feature>
<dbReference type="InterPro" id="IPR001912">
    <property type="entry name" value="Ribosomal_uS4_N"/>
</dbReference>
<dbReference type="SUPFAM" id="SSF55174">
    <property type="entry name" value="Alpha-L RNA-binding motif"/>
    <property type="match status" value="1"/>
</dbReference>
<sequence>MPQRGPRLKRIRRLGTPLPGLTRKAPEWKSYPPGAHGPDPKRRRSTPYRARLDEKQKLRWNYGVSERQLRTYFEQAAHSGGVTGEELLALLERRLDNVVFRLGFAPTIPAARQLVAHGHIRVNGARVDRAGFLVKPGHSVAVGPRGRAIPDVMTAVERGPEVRLPGYLALDPSDKFTGRVVATPMRGDVPFVVEVAAIVEFYAR</sequence>
<evidence type="ECO:0000256" key="6">
    <source>
        <dbReference type="ARBA" id="ARBA00035254"/>
    </source>
</evidence>
<feature type="domain" description="RNA-binding S4" evidence="10">
    <location>
        <begin position="93"/>
        <end position="154"/>
    </location>
</feature>
<comment type="similarity">
    <text evidence="1 7 8">Belongs to the universal ribosomal protein uS4 family.</text>
</comment>
<evidence type="ECO:0000259" key="10">
    <source>
        <dbReference type="SMART" id="SM00363"/>
    </source>
</evidence>
<dbReference type="InterPro" id="IPR005709">
    <property type="entry name" value="Ribosomal_uS4_bac-type"/>
</dbReference>
<evidence type="ECO:0000256" key="7">
    <source>
        <dbReference type="HAMAP-Rule" id="MF_01306"/>
    </source>
</evidence>
<dbReference type="InterPro" id="IPR036986">
    <property type="entry name" value="S4_RNA-bd_sf"/>
</dbReference>
<accession>A0A841GVW6</accession>
<dbReference type="InterPro" id="IPR002942">
    <property type="entry name" value="S4_RNA-bd"/>
</dbReference>
<comment type="function">
    <text evidence="7">With S5 and S12 plays an important role in translational accuracy.</text>
</comment>
<evidence type="ECO:0000256" key="8">
    <source>
        <dbReference type="RuleBase" id="RU003699"/>
    </source>
</evidence>
<dbReference type="GO" id="GO:0042274">
    <property type="term" value="P:ribosomal small subunit biogenesis"/>
    <property type="evidence" value="ECO:0007669"/>
    <property type="project" value="TreeGrafter"/>
</dbReference>
<dbReference type="PANTHER" id="PTHR11831">
    <property type="entry name" value="30S 40S RIBOSOMAL PROTEIN"/>
    <property type="match status" value="1"/>
</dbReference>
<dbReference type="Pfam" id="PF01479">
    <property type="entry name" value="S4"/>
    <property type="match status" value="1"/>
</dbReference>